<feature type="compositionally biased region" description="Acidic residues" evidence="1">
    <location>
        <begin position="18"/>
        <end position="27"/>
    </location>
</feature>
<name>A0A2W5UUC5_9CORY</name>
<dbReference type="AlphaFoldDB" id="A0A2W5UUC5"/>
<reference evidence="2 3" key="1">
    <citation type="submission" date="2017-08" db="EMBL/GenBank/DDBJ databases">
        <title>Infants hospitalized years apart are colonized by the same room-sourced microbial strains.</title>
        <authorList>
            <person name="Brooks B."/>
            <person name="Olm M.R."/>
            <person name="Firek B.A."/>
            <person name="Baker R."/>
            <person name="Thomas B.C."/>
            <person name="Morowitz M.J."/>
            <person name="Banfield J.F."/>
        </authorList>
    </citation>
    <scope>NUCLEOTIDE SEQUENCE [LARGE SCALE GENOMIC DNA]</scope>
    <source>
        <strain evidence="2">S2_003_000_R1_3</strain>
    </source>
</reference>
<dbReference type="Proteomes" id="UP000249432">
    <property type="component" value="Unassembled WGS sequence"/>
</dbReference>
<evidence type="ECO:0000313" key="2">
    <source>
        <dbReference type="EMBL" id="PZR06904.1"/>
    </source>
</evidence>
<dbReference type="InterPro" id="IPR035165">
    <property type="entry name" value="DUF5319"/>
</dbReference>
<protein>
    <recommendedName>
        <fullName evidence="4">DUF5319 domain-containing protein</fullName>
    </recommendedName>
</protein>
<proteinExistence type="predicted"/>
<evidence type="ECO:0008006" key="4">
    <source>
        <dbReference type="Google" id="ProtNLM"/>
    </source>
</evidence>
<dbReference type="Pfam" id="PF17252">
    <property type="entry name" value="DUF5319"/>
    <property type="match status" value="1"/>
</dbReference>
<sequence length="122" mass="13877">MPPDPFAGDPNDPASFLDPDEPMEPLTDEEKGEVIIELHHVREVQRVLTPLGIRGVQMLCDDCEDRHYYDWGILINNLLALYNHEQPPIHEPSANPNPDEYAPWDYCLGFLDGLNHGIAGYR</sequence>
<evidence type="ECO:0000256" key="1">
    <source>
        <dbReference type="SAM" id="MobiDB-lite"/>
    </source>
</evidence>
<evidence type="ECO:0000313" key="3">
    <source>
        <dbReference type="Proteomes" id="UP000249432"/>
    </source>
</evidence>
<accession>A0A2W5UUC5</accession>
<dbReference type="RefSeq" id="WP_303733966.1">
    <property type="nucleotide sequence ID" value="NZ_CAKZHK010000006.1"/>
</dbReference>
<comment type="caution">
    <text evidence="2">The sequence shown here is derived from an EMBL/GenBank/DDBJ whole genome shotgun (WGS) entry which is preliminary data.</text>
</comment>
<feature type="region of interest" description="Disordered" evidence="1">
    <location>
        <begin position="1"/>
        <end position="27"/>
    </location>
</feature>
<dbReference type="EMBL" id="QFRA01000001">
    <property type="protein sequence ID" value="PZR06904.1"/>
    <property type="molecule type" value="Genomic_DNA"/>
</dbReference>
<gene>
    <name evidence="2" type="ORF">DI525_00335</name>
</gene>
<organism evidence="2 3">
    <name type="scientific">Corynebacterium kroppenstedtii</name>
    <dbReference type="NCBI Taxonomy" id="161879"/>
    <lineage>
        <taxon>Bacteria</taxon>
        <taxon>Bacillati</taxon>
        <taxon>Actinomycetota</taxon>
        <taxon>Actinomycetes</taxon>
        <taxon>Mycobacteriales</taxon>
        <taxon>Corynebacteriaceae</taxon>
        <taxon>Corynebacterium</taxon>
    </lineage>
</organism>